<dbReference type="GeneID" id="93172172"/>
<dbReference type="InterPro" id="IPR032687">
    <property type="entry name" value="AraC-type_N"/>
</dbReference>
<feature type="region of interest" description="Disordered" evidence="4">
    <location>
        <begin position="1"/>
        <end position="57"/>
    </location>
</feature>
<dbReference type="PANTHER" id="PTHR47894:SF1">
    <property type="entry name" value="HTH-TYPE TRANSCRIPTIONAL REGULATOR VQSM"/>
    <property type="match status" value="1"/>
</dbReference>
<dbReference type="Pfam" id="PF12625">
    <property type="entry name" value="Arabinose_bd"/>
    <property type="match status" value="1"/>
</dbReference>
<name>A0A2S9MD41_9BURK</name>
<keyword evidence="3" id="KW-0804">Transcription</keyword>
<sequence length="387" mass="43423">MASQGRADGAVRRATPPVVRARRRQPLQYNASRSIDGDAMTGSDSPTARPGRALPPPSATVPISLVNGFLASAGVQHDIVERYLREAGIPAELRSEPHARVTEEQFSTLYRTLAIELDDEMPGIFSRPLRGGTLKYLCLSLLDARNLETAQHRFGQFFHILLDDFFVESKRDGLVAQVLLRPNPAVGPIGALGQELMLKLVHGVCSWLIGQRIPLLQIEFACPRPRHAVDHLYFFSGPVQFDCERTLMRFSADYLDAPIRQSKRNLRKFLARAPGDWIFETFSEQRVCHRVRQYLSEALPDLPVIEQAAEHLHCSVRTLSRHLAAEGTTFQALKDELRRDIAIQRLTDTQDTIAAIGADIGFDDPSAFHRAFRHWTGSTPGTYRRRA</sequence>
<dbReference type="GO" id="GO:0003700">
    <property type="term" value="F:DNA-binding transcription factor activity"/>
    <property type="evidence" value="ECO:0007669"/>
    <property type="project" value="InterPro"/>
</dbReference>
<protein>
    <submittedName>
        <fullName evidence="5">AraC family transcriptional regulator</fullName>
    </submittedName>
</protein>
<dbReference type="AlphaFoldDB" id="A0A2S9MD41"/>
<dbReference type="RefSeq" id="WP_038442039.1">
    <property type="nucleotide sequence ID" value="NZ_CADFDP010000005.1"/>
</dbReference>
<gene>
    <name evidence="5" type="ORF">C6Q15_25800</name>
</gene>
<reference evidence="5 6" key="1">
    <citation type="submission" date="2018-03" db="EMBL/GenBank/DDBJ databases">
        <authorList>
            <person name="Keele B.F."/>
        </authorList>
    </citation>
    <scope>NUCLEOTIDE SEQUENCE [LARGE SCALE GENOMIC DNA]</scope>
    <source>
        <strain evidence="5 6">AU19729</strain>
    </source>
</reference>
<evidence type="ECO:0000313" key="5">
    <source>
        <dbReference type="EMBL" id="PRF55526.1"/>
    </source>
</evidence>
<dbReference type="SUPFAM" id="SSF46689">
    <property type="entry name" value="Homeodomain-like"/>
    <property type="match status" value="1"/>
</dbReference>
<keyword evidence="1" id="KW-0805">Transcription regulation</keyword>
<organism evidence="5 6">
    <name type="scientific">Burkholderia multivorans</name>
    <dbReference type="NCBI Taxonomy" id="87883"/>
    <lineage>
        <taxon>Bacteria</taxon>
        <taxon>Pseudomonadati</taxon>
        <taxon>Pseudomonadota</taxon>
        <taxon>Betaproteobacteria</taxon>
        <taxon>Burkholderiales</taxon>
        <taxon>Burkholderiaceae</taxon>
        <taxon>Burkholderia</taxon>
        <taxon>Burkholderia cepacia complex</taxon>
    </lineage>
</organism>
<dbReference type="Pfam" id="PF12833">
    <property type="entry name" value="HTH_18"/>
    <property type="match status" value="1"/>
</dbReference>
<dbReference type="SMART" id="SM00342">
    <property type="entry name" value="HTH_ARAC"/>
    <property type="match status" value="1"/>
</dbReference>
<dbReference type="EMBL" id="PVGH01000096">
    <property type="protein sequence ID" value="PRF55526.1"/>
    <property type="molecule type" value="Genomic_DNA"/>
</dbReference>
<evidence type="ECO:0000256" key="1">
    <source>
        <dbReference type="ARBA" id="ARBA00023015"/>
    </source>
</evidence>
<dbReference type="Proteomes" id="UP000238982">
    <property type="component" value="Unassembled WGS sequence"/>
</dbReference>
<evidence type="ECO:0000256" key="3">
    <source>
        <dbReference type="ARBA" id="ARBA00023163"/>
    </source>
</evidence>
<dbReference type="InterPro" id="IPR018060">
    <property type="entry name" value="HTH_AraC"/>
</dbReference>
<proteinExistence type="predicted"/>
<evidence type="ECO:0000313" key="6">
    <source>
        <dbReference type="Proteomes" id="UP000238982"/>
    </source>
</evidence>
<evidence type="ECO:0000256" key="4">
    <source>
        <dbReference type="SAM" id="MobiDB-lite"/>
    </source>
</evidence>
<dbReference type="PANTHER" id="PTHR47894">
    <property type="entry name" value="HTH-TYPE TRANSCRIPTIONAL REGULATOR GADX"/>
    <property type="match status" value="1"/>
</dbReference>
<dbReference type="GO" id="GO:0005829">
    <property type="term" value="C:cytosol"/>
    <property type="evidence" value="ECO:0007669"/>
    <property type="project" value="TreeGrafter"/>
</dbReference>
<dbReference type="OrthoDB" id="6506763at2"/>
<dbReference type="InterPro" id="IPR009057">
    <property type="entry name" value="Homeodomain-like_sf"/>
</dbReference>
<evidence type="ECO:0000256" key="2">
    <source>
        <dbReference type="ARBA" id="ARBA00023125"/>
    </source>
</evidence>
<comment type="caution">
    <text evidence="5">The sequence shown here is derived from an EMBL/GenBank/DDBJ whole genome shotgun (WGS) entry which is preliminary data.</text>
</comment>
<dbReference type="Gene3D" id="1.10.10.60">
    <property type="entry name" value="Homeodomain-like"/>
    <property type="match status" value="1"/>
</dbReference>
<accession>A0A2S9MD41</accession>
<dbReference type="GO" id="GO:0000976">
    <property type="term" value="F:transcription cis-regulatory region binding"/>
    <property type="evidence" value="ECO:0007669"/>
    <property type="project" value="TreeGrafter"/>
</dbReference>
<dbReference type="PROSITE" id="PS01124">
    <property type="entry name" value="HTH_ARAC_FAMILY_2"/>
    <property type="match status" value="1"/>
</dbReference>
<keyword evidence="2" id="KW-0238">DNA-binding</keyword>